<geneLocation type="plasmid" evidence="3 4">
    <name>pHl5678-2</name>
</geneLocation>
<accession>A0ABY5RJ40</accession>
<name>A0ABY5RJ40_HALLR</name>
<sequence length="157" mass="16386">MNVSQLFTDDDAVSSVLGVLILVVISLTLALTIGIFVFNSSEEISDETPEASFEFEFESDASTPMLTIRHESGEPVPADQLTVTVDQTNVSLSPAYEFDQSFSGTVETGATAVVTKGSAGSTWEGETVQVVWTAESGTETAVLGEITAPKAAGESAA</sequence>
<evidence type="ECO:0000313" key="4">
    <source>
        <dbReference type="Proteomes" id="UP001058330"/>
    </source>
</evidence>
<dbReference type="Pfam" id="PF07790">
    <property type="entry name" value="Pilin_N"/>
    <property type="match status" value="1"/>
</dbReference>
<keyword evidence="1" id="KW-0812">Transmembrane</keyword>
<dbReference type="EMBL" id="CP078065">
    <property type="protein sequence ID" value="UVE52379.1"/>
    <property type="molecule type" value="Genomic_DNA"/>
</dbReference>
<dbReference type="NCBIfam" id="TIGR02537">
    <property type="entry name" value="arch_flag_Nterm"/>
    <property type="match status" value="1"/>
</dbReference>
<gene>
    <name evidence="3" type="ORF">KU306_18825</name>
</gene>
<reference evidence="3" key="1">
    <citation type="submission" date="2021-07" db="EMBL/GenBank/DDBJ databases">
        <title>Studies on halocins as antimicrobial molecules from haloarchaea.</title>
        <authorList>
            <person name="Kumar S."/>
            <person name="Khare S.K."/>
        </authorList>
    </citation>
    <scope>NUCLEOTIDE SEQUENCE</scope>
    <source>
        <strain evidence="3">NCIM 5678</strain>
        <plasmid evidence="3">pHl5678-2</plasmid>
    </source>
</reference>
<feature type="domain" description="Archaeal Type IV pilin N-terminal" evidence="2">
    <location>
        <begin position="11"/>
        <end position="89"/>
    </location>
</feature>
<evidence type="ECO:0000313" key="3">
    <source>
        <dbReference type="EMBL" id="UVE52379.1"/>
    </source>
</evidence>
<protein>
    <submittedName>
        <fullName evidence="3">Type IV pilin N-terminal domain-containing protein</fullName>
    </submittedName>
</protein>
<evidence type="ECO:0000259" key="2">
    <source>
        <dbReference type="Pfam" id="PF07790"/>
    </source>
</evidence>
<dbReference type="InterPro" id="IPR013373">
    <property type="entry name" value="Flagellin/pilin_N_arc"/>
</dbReference>
<dbReference type="Proteomes" id="UP001058330">
    <property type="component" value="Plasmid pHl5678-2"/>
</dbReference>
<feature type="transmembrane region" description="Helical" evidence="1">
    <location>
        <begin position="12"/>
        <end position="38"/>
    </location>
</feature>
<organism evidence="3 4">
    <name type="scientific">Haloferax larsenii</name>
    <dbReference type="NCBI Taxonomy" id="302484"/>
    <lineage>
        <taxon>Archaea</taxon>
        <taxon>Methanobacteriati</taxon>
        <taxon>Methanobacteriota</taxon>
        <taxon>Stenosarchaea group</taxon>
        <taxon>Halobacteria</taxon>
        <taxon>Halobacteriales</taxon>
        <taxon>Haloferacaceae</taxon>
        <taxon>Haloferax</taxon>
    </lineage>
</organism>
<keyword evidence="1" id="KW-1133">Transmembrane helix</keyword>
<keyword evidence="3" id="KW-0614">Plasmid</keyword>
<keyword evidence="1" id="KW-0472">Membrane</keyword>
<dbReference type="RefSeq" id="WP_007541054.1">
    <property type="nucleotide sequence ID" value="NZ_CP078065.1"/>
</dbReference>
<evidence type="ECO:0000256" key="1">
    <source>
        <dbReference type="SAM" id="Phobius"/>
    </source>
</evidence>
<dbReference type="GeneID" id="74531018"/>
<keyword evidence="4" id="KW-1185">Reference proteome</keyword>
<dbReference type="InterPro" id="IPR012859">
    <property type="entry name" value="Pilin_N_archaeal"/>
</dbReference>
<proteinExistence type="predicted"/>